<dbReference type="FunFam" id="3.30.200.210:FF:000003">
    <property type="entry name" value="Formate dehydrogenase-N subunit alpha"/>
    <property type="match status" value="1"/>
</dbReference>
<keyword evidence="11" id="KW-1185">Reference proteome</keyword>
<dbReference type="GO" id="GO:0030313">
    <property type="term" value="C:cell envelope"/>
    <property type="evidence" value="ECO:0007669"/>
    <property type="project" value="UniProtKB-SubCell"/>
</dbReference>
<evidence type="ECO:0000256" key="1">
    <source>
        <dbReference type="ARBA" id="ARBA00001966"/>
    </source>
</evidence>
<name>S9ZAR5_9RHOO</name>
<comment type="similarity">
    <text evidence="3">Belongs to the prokaryotic molybdopterin-containing oxidoreductase family.</text>
</comment>
<dbReference type="InterPro" id="IPR006963">
    <property type="entry name" value="Mopterin_OxRdtase_4Fe-4S_dom"/>
</dbReference>
<dbReference type="GO" id="GO:0009061">
    <property type="term" value="P:anaerobic respiration"/>
    <property type="evidence" value="ECO:0007669"/>
    <property type="project" value="TreeGrafter"/>
</dbReference>
<dbReference type="AlphaFoldDB" id="S9ZAR5"/>
<dbReference type="STRING" id="1348657.M622_18645"/>
<sequence length="180" mass="19525">MTGSSLATMGFAPSAALAEVRQYKLTHATETRSICPYCSVSCGTLVYSLGDTSKNAKARIFHIEGDPDNPVNRGSLCPKGAGLLDMVQSPLRLTHPEVREPGSNEWKRISWDDALERIARHMKADRDANFVDTNAAGLTVNRWNTFGFLASSAASNEPGYLTHKVLRGLGAVAFDTQARI</sequence>
<feature type="domain" description="4Fe-4S Mo/W bis-MGD-type" evidence="9">
    <location>
        <begin position="28"/>
        <end position="91"/>
    </location>
</feature>
<gene>
    <name evidence="10" type="ORF">M622_18645</name>
</gene>
<dbReference type="Pfam" id="PF04879">
    <property type="entry name" value="Molybdop_Fe4S4"/>
    <property type="match status" value="1"/>
</dbReference>
<comment type="cofactor">
    <cofactor evidence="1">
        <name>[4Fe-4S] cluster</name>
        <dbReference type="ChEBI" id="CHEBI:49883"/>
    </cofactor>
</comment>
<dbReference type="GO" id="GO:0030151">
    <property type="term" value="F:molybdenum ion binding"/>
    <property type="evidence" value="ECO:0007669"/>
    <property type="project" value="TreeGrafter"/>
</dbReference>
<dbReference type="Pfam" id="PF00384">
    <property type="entry name" value="Molybdopterin"/>
    <property type="match status" value="1"/>
</dbReference>
<evidence type="ECO:0000256" key="8">
    <source>
        <dbReference type="ARBA" id="ARBA00023014"/>
    </source>
</evidence>
<keyword evidence="8" id="KW-0411">Iron-sulfur</keyword>
<dbReference type="Gene3D" id="2.20.25.90">
    <property type="entry name" value="ADC-like domains"/>
    <property type="match status" value="1"/>
</dbReference>
<dbReference type="EMBL" id="ATJV01000083">
    <property type="protein sequence ID" value="EPZ14375.1"/>
    <property type="molecule type" value="Genomic_DNA"/>
</dbReference>
<comment type="caution">
    <text evidence="10">The sequence shown here is derived from an EMBL/GenBank/DDBJ whole genome shotgun (WGS) entry which is preliminary data.</text>
</comment>
<dbReference type="InterPro" id="IPR006656">
    <property type="entry name" value="Mopterin_OxRdtase"/>
</dbReference>
<organism evidence="10 11">
    <name type="scientific">Thauera terpenica 58Eu</name>
    <dbReference type="NCBI Taxonomy" id="1348657"/>
    <lineage>
        <taxon>Bacteria</taxon>
        <taxon>Pseudomonadati</taxon>
        <taxon>Pseudomonadota</taxon>
        <taxon>Betaproteobacteria</taxon>
        <taxon>Rhodocyclales</taxon>
        <taxon>Zoogloeaceae</taxon>
        <taxon>Thauera</taxon>
    </lineage>
</organism>
<dbReference type="GO" id="GO:0009055">
    <property type="term" value="F:electron transfer activity"/>
    <property type="evidence" value="ECO:0007669"/>
    <property type="project" value="TreeGrafter"/>
</dbReference>
<evidence type="ECO:0000313" key="10">
    <source>
        <dbReference type="EMBL" id="EPZ14375.1"/>
    </source>
</evidence>
<evidence type="ECO:0000256" key="7">
    <source>
        <dbReference type="ARBA" id="ARBA00023004"/>
    </source>
</evidence>
<keyword evidence="6" id="KW-0560">Oxidoreductase</keyword>
<dbReference type="eggNOG" id="COG0243">
    <property type="taxonomic scope" value="Bacteria"/>
</dbReference>
<comment type="subcellular location">
    <subcellularLocation>
        <location evidence="2">Cell envelope</location>
    </subcellularLocation>
</comment>
<evidence type="ECO:0000256" key="2">
    <source>
        <dbReference type="ARBA" id="ARBA00004196"/>
    </source>
</evidence>
<evidence type="ECO:0000256" key="3">
    <source>
        <dbReference type="ARBA" id="ARBA00010312"/>
    </source>
</evidence>
<evidence type="ECO:0000256" key="6">
    <source>
        <dbReference type="ARBA" id="ARBA00023002"/>
    </source>
</evidence>
<protein>
    <recommendedName>
        <fullName evidence="9">4Fe-4S Mo/W bis-MGD-type domain-containing protein</fullName>
    </recommendedName>
</protein>
<dbReference type="SUPFAM" id="SSF53706">
    <property type="entry name" value="Formate dehydrogenase/DMSO reductase, domains 1-3"/>
    <property type="match status" value="1"/>
</dbReference>
<reference evidence="10 11" key="1">
    <citation type="submission" date="2013-06" db="EMBL/GenBank/DDBJ databases">
        <title>Draft genome sequence of Thauera terpenica.</title>
        <authorList>
            <person name="Liu B."/>
            <person name="Frostegard A.H."/>
            <person name="Shapleigh J.P."/>
        </authorList>
    </citation>
    <scope>NUCLEOTIDE SEQUENCE [LARGE SCALE GENOMIC DNA]</scope>
    <source>
        <strain evidence="10 11">58Eu</strain>
    </source>
</reference>
<proteinExistence type="inferred from homology"/>
<dbReference type="Gene3D" id="3.40.50.740">
    <property type="match status" value="1"/>
</dbReference>
<dbReference type="PATRIC" id="fig|1348657.5.peg.3142"/>
<dbReference type="PROSITE" id="PS51669">
    <property type="entry name" value="4FE4S_MOW_BIS_MGD"/>
    <property type="match status" value="1"/>
</dbReference>
<dbReference type="GO" id="GO:0051539">
    <property type="term" value="F:4 iron, 4 sulfur cluster binding"/>
    <property type="evidence" value="ECO:0007669"/>
    <property type="project" value="UniProtKB-KW"/>
</dbReference>
<evidence type="ECO:0000256" key="5">
    <source>
        <dbReference type="ARBA" id="ARBA00022723"/>
    </source>
</evidence>
<accession>S9ZAR5</accession>
<dbReference type="PANTHER" id="PTHR43598">
    <property type="entry name" value="TUNGSTEN-CONTAINING FORMYLMETHANOFURAN DEHYDROGENASE 2 SUBUNIT B"/>
    <property type="match status" value="1"/>
</dbReference>
<dbReference type="SMART" id="SM00926">
    <property type="entry name" value="Molybdop_Fe4S4"/>
    <property type="match status" value="1"/>
</dbReference>
<keyword evidence="5" id="KW-0479">Metal-binding</keyword>
<dbReference type="Proteomes" id="UP000015455">
    <property type="component" value="Unassembled WGS sequence"/>
</dbReference>
<keyword evidence="7" id="KW-0408">Iron</keyword>
<evidence type="ECO:0000259" key="9">
    <source>
        <dbReference type="PROSITE" id="PS51669"/>
    </source>
</evidence>
<evidence type="ECO:0000256" key="4">
    <source>
        <dbReference type="ARBA" id="ARBA00022485"/>
    </source>
</evidence>
<keyword evidence="4" id="KW-0004">4Fe-4S</keyword>
<dbReference type="GO" id="GO:0016491">
    <property type="term" value="F:oxidoreductase activity"/>
    <property type="evidence" value="ECO:0007669"/>
    <property type="project" value="UniProtKB-KW"/>
</dbReference>
<dbReference type="PANTHER" id="PTHR43598:SF1">
    <property type="entry name" value="FORMATE DEHYDROGENASE-O MAJOR SUBUNIT"/>
    <property type="match status" value="1"/>
</dbReference>
<evidence type="ECO:0000313" key="11">
    <source>
        <dbReference type="Proteomes" id="UP000015455"/>
    </source>
</evidence>